<organism evidence="6 7">
    <name type="scientific">Pichia membranifaciens</name>
    <dbReference type="NCBI Taxonomy" id="4926"/>
    <lineage>
        <taxon>Eukaryota</taxon>
        <taxon>Fungi</taxon>
        <taxon>Dikarya</taxon>
        <taxon>Ascomycota</taxon>
        <taxon>Saccharomycotina</taxon>
        <taxon>Pichiomycetes</taxon>
        <taxon>Pichiales</taxon>
        <taxon>Pichiaceae</taxon>
        <taxon>Pichia</taxon>
    </lineage>
</organism>
<feature type="domain" description="Bromo" evidence="5">
    <location>
        <begin position="419"/>
        <end position="489"/>
    </location>
</feature>
<keyword evidence="1 2" id="KW-0103">Bromodomain</keyword>
<dbReference type="PRINTS" id="PR00503">
    <property type="entry name" value="BROMODOMAIN"/>
</dbReference>
<keyword evidence="3" id="KW-0175">Coiled coil</keyword>
<name>A0A1Q2YHZ9_9ASCO</name>
<reference evidence="6 7" key="1">
    <citation type="submission" date="2016-08" db="EMBL/GenBank/DDBJ databases">
        <title>Whole genome shotgun sequence of Pichia membranifaciens KS47-1.</title>
        <authorList>
            <person name="Konishi M."/>
            <person name="Ishida M."/>
            <person name="Arakawa T."/>
            <person name="Kato Y."/>
            <person name="Horiuchi J."/>
        </authorList>
    </citation>
    <scope>NUCLEOTIDE SEQUENCE [LARGE SCALE GENOMIC DNA]</scope>
    <source>
        <strain evidence="6 7">KS47-1</strain>
    </source>
</reference>
<dbReference type="SUPFAM" id="SSF47370">
    <property type="entry name" value="Bromodomain"/>
    <property type="match status" value="1"/>
</dbReference>
<dbReference type="AlphaFoldDB" id="A0A1Q2YHZ9"/>
<dbReference type="InterPro" id="IPR001487">
    <property type="entry name" value="Bromodomain"/>
</dbReference>
<evidence type="ECO:0000256" key="4">
    <source>
        <dbReference type="SAM" id="MobiDB-lite"/>
    </source>
</evidence>
<evidence type="ECO:0000256" key="3">
    <source>
        <dbReference type="SAM" id="Coils"/>
    </source>
</evidence>
<feature type="compositionally biased region" description="Basic and acidic residues" evidence="4">
    <location>
        <begin position="163"/>
        <end position="172"/>
    </location>
</feature>
<feature type="region of interest" description="Disordered" evidence="4">
    <location>
        <begin position="234"/>
        <end position="405"/>
    </location>
</feature>
<dbReference type="InterPro" id="IPR036427">
    <property type="entry name" value="Bromodomain-like_sf"/>
</dbReference>
<evidence type="ECO:0000256" key="2">
    <source>
        <dbReference type="PROSITE-ProRule" id="PRU00035"/>
    </source>
</evidence>
<sequence length="511" mass="57067">MINSNPLVNPDFDFLDISGFLNSSKDKTGRTGCHSSGSGAGSGGVNSSKGPVSPVQLIQILTESLTLRDERGRNEQVIQQVPNTMLFRLSKFIDLNFVKDRLIKLLNAYKNTTLKEIEDLENKWKTKKSEIQKIEEGKMDDGVLYEEFLKDLKRKRGAVDKKSVVDVKKEGGSKSISPAPEKNGGDLQGKKLQISRHVSKQIVEKSLEMAEESSSLAAASSNIASPIVSGDRVPEVLATKKQPKTDEYSTPDTVDNAEEPVGVTDTPKMKKDVSKVRESSEKEEDKEVFVDAAENVSPKEKPVELKKPNTGMTTHHTRSSSKHKLDEMDGPEEESRTSKRAKMSDKVGDKEKEVEAEPVSQGEEGGDDEKDDEKDTAAVQTRAKTRSMTNNSKERPAPPTKAENKKFQQLSVQLITHISSHRIASMFLNPVNAHDEPQYYELIKRPVNLKTIVKRIKGGEITTLERLELEMQIMFTNAIMYNDMGQEDVYRGILDMKKEWAGLVSMLRENM</sequence>
<feature type="compositionally biased region" description="Basic and acidic residues" evidence="4">
    <location>
        <begin position="323"/>
        <end position="355"/>
    </location>
</feature>
<feature type="region of interest" description="Disordered" evidence="4">
    <location>
        <begin position="163"/>
        <end position="192"/>
    </location>
</feature>
<dbReference type="Gene3D" id="1.20.920.10">
    <property type="entry name" value="Bromodomain-like"/>
    <property type="match status" value="1"/>
</dbReference>
<dbReference type="OrthoDB" id="21449at2759"/>
<comment type="caution">
    <text evidence="6">The sequence shown here is derived from an EMBL/GenBank/DDBJ whole genome shotgun (WGS) entry which is preliminary data.</text>
</comment>
<feature type="coiled-coil region" evidence="3">
    <location>
        <begin position="103"/>
        <end position="137"/>
    </location>
</feature>
<dbReference type="Pfam" id="PF00439">
    <property type="entry name" value="Bromodomain"/>
    <property type="match status" value="1"/>
</dbReference>
<feature type="compositionally biased region" description="Basic and acidic residues" evidence="4">
    <location>
        <begin position="297"/>
        <end position="307"/>
    </location>
</feature>
<feature type="compositionally biased region" description="Acidic residues" evidence="4">
    <location>
        <begin position="364"/>
        <end position="374"/>
    </location>
</feature>
<evidence type="ECO:0000313" key="7">
    <source>
        <dbReference type="Proteomes" id="UP000186136"/>
    </source>
</evidence>
<dbReference type="PROSITE" id="PS50014">
    <property type="entry name" value="BROMODOMAIN_2"/>
    <property type="match status" value="1"/>
</dbReference>
<evidence type="ECO:0000313" key="6">
    <source>
        <dbReference type="EMBL" id="GAV29176.1"/>
    </source>
</evidence>
<dbReference type="GO" id="GO:0035267">
    <property type="term" value="C:NuA4 histone acetyltransferase complex"/>
    <property type="evidence" value="ECO:0007669"/>
    <property type="project" value="TreeGrafter"/>
</dbReference>
<dbReference type="PANTHER" id="PTHR15398:SF4">
    <property type="entry name" value="BROMODOMAIN-CONTAINING PROTEIN 8 ISOFORM X1"/>
    <property type="match status" value="1"/>
</dbReference>
<feature type="compositionally biased region" description="Basic and acidic residues" evidence="4">
    <location>
        <begin position="267"/>
        <end position="289"/>
    </location>
</feature>
<accession>A0A1Q2YHZ9</accession>
<gene>
    <name evidence="6" type="ORF">PMKS-002658</name>
</gene>
<dbReference type="GO" id="GO:0006325">
    <property type="term" value="P:chromatin organization"/>
    <property type="evidence" value="ECO:0007669"/>
    <property type="project" value="UniProtKB-ARBA"/>
</dbReference>
<dbReference type="PANTHER" id="PTHR15398">
    <property type="entry name" value="BROMODOMAIN-CONTAINING PROTEIN 8"/>
    <property type="match status" value="1"/>
</dbReference>
<evidence type="ECO:0000259" key="5">
    <source>
        <dbReference type="PROSITE" id="PS50014"/>
    </source>
</evidence>
<evidence type="ECO:0000256" key="1">
    <source>
        <dbReference type="ARBA" id="ARBA00023117"/>
    </source>
</evidence>
<dbReference type="Proteomes" id="UP000186136">
    <property type="component" value="Unassembled WGS sequence"/>
</dbReference>
<protein>
    <recommendedName>
        <fullName evidence="5">Bromo domain-containing protein</fullName>
    </recommendedName>
</protein>
<dbReference type="SMART" id="SM00297">
    <property type="entry name" value="BROMO"/>
    <property type="match status" value="1"/>
</dbReference>
<proteinExistence type="predicted"/>
<dbReference type="EMBL" id="BDGI01000104">
    <property type="protein sequence ID" value="GAV29176.1"/>
    <property type="molecule type" value="Genomic_DNA"/>
</dbReference>
<keyword evidence="7" id="KW-1185">Reference proteome</keyword>
<feature type="compositionally biased region" description="Basic and acidic residues" evidence="4">
    <location>
        <begin position="392"/>
        <end position="405"/>
    </location>
</feature>
<feature type="region of interest" description="Disordered" evidence="4">
    <location>
        <begin position="28"/>
        <end position="51"/>
    </location>
</feature>